<protein>
    <submittedName>
        <fullName evidence="2">Uncharacterized protein</fullName>
    </submittedName>
</protein>
<organism evidence="2 3">
    <name type="scientific">Chloropicon primus</name>
    <dbReference type="NCBI Taxonomy" id="1764295"/>
    <lineage>
        <taxon>Eukaryota</taxon>
        <taxon>Viridiplantae</taxon>
        <taxon>Chlorophyta</taxon>
        <taxon>Chloropicophyceae</taxon>
        <taxon>Chloropicales</taxon>
        <taxon>Chloropicaceae</taxon>
        <taxon>Chloropicon</taxon>
    </lineage>
</organism>
<sequence>MGYDKGEVASLFFQMLASCCWTSGAALAGPASTADWLQFFAAVSWIVANLAAAYSMGLFGFGGGAAPDAQGASMTSSMRGLLNSTKSIEAVEANGKEKEAAV</sequence>
<proteinExistence type="predicted"/>
<keyword evidence="1" id="KW-0472">Membrane</keyword>
<keyword evidence="1" id="KW-0812">Transmembrane</keyword>
<dbReference type="Proteomes" id="UP000316726">
    <property type="component" value="Chromosome 3"/>
</dbReference>
<dbReference type="AlphaFoldDB" id="A0A5B8MG18"/>
<feature type="transmembrane region" description="Helical" evidence="1">
    <location>
        <begin position="38"/>
        <end position="61"/>
    </location>
</feature>
<reference evidence="2 3" key="1">
    <citation type="submission" date="2018-07" db="EMBL/GenBank/DDBJ databases">
        <title>The complete nuclear genome of the prasinophyte Chloropicon primus (CCMP1205).</title>
        <authorList>
            <person name="Pombert J.-F."/>
            <person name="Otis C."/>
            <person name="Turmel M."/>
            <person name="Lemieux C."/>
        </authorList>
    </citation>
    <scope>NUCLEOTIDE SEQUENCE [LARGE SCALE GENOMIC DNA]</scope>
    <source>
        <strain evidence="2 3">CCMP1205</strain>
    </source>
</reference>
<name>A0A5B8MG18_9CHLO</name>
<evidence type="ECO:0000313" key="3">
    <source>
        <dbReference type="Proteomes" id="UP000316726"/>
    </source>
</evidence>
<dbReference type="PROSITE" id="PS51257">
    <property type="entry name" value="PROKAR_LIPOPROTEIN"/>
    <property type="match status" value="1"/>
</dbReference>
<gene>
    <name evidence="2" type="ORF">A3770_03p21260</name>
</gene>
<keyword evidence="1" id="KW-1133">Transmembrane helix</keyword>
<accession>A0A5B8MG18</accession>
<evidence type="ECO:0000313" key="2">
    <source>
        <dbReference type="EMBL" id="QDZ19608.1"/>
    </source>
</evidence>
<evidence type="ECO:0000256" key="1">
    <source>
        <dbReference type="SAM" id="Phobius"/>
    </source>
</evidence>
<dbReference type="EMBL" id="CP031036">
    <property type="protein sequence ID" value="QDZ19608.1"/>
    <property type="molecule type" value="Genomic_DNA"/>
</dbReference>
<keyword evidence="3" id="KW-1185">Reference proteome</keyword>